<evidence type="ECO:0000313" key="1">
    <source>
        <dbReference type="EMBL" id="PQA89967.1"/>
    </source>
</evidence>
<reference evidence="2" key="2">
    <citation type="submission" date="2017-01" db="EMBL/GenBank/DDBJ databases">
        <authorList>
            <person name="Mah S.A."/>
            <person name="Swanson W.J."/>
            <person name="Moy G.W."/>
            <person name="Vacquier V.D."/>
        </authorList>
    </citation>
    <scope>NUCLEOTIDE SEQUENCE [LARGE SCALE GENOMIC DNA]</scope>
    <source>
        <strain evidence="2">DSM 21068</strain>
    </source>
</reference>
<dbReference type="EMBL" id="FTOJ01000013">
    <property type="protein sequence ID" value="SIT08737.1"/>
    <property type="molecule type" value="Genomic_DNA"/>
</dbReference>
<dbReference type="EMBL" id="FTOJ01000013">
    <property type="protein sequence ID" value="SIT08973.1"/>
    <property type="molecule type" value="Genomic_DNA"/>
</dbReference>
<reference evidence="1 5" key="1">
    <citation type="submission" date="2016-11" db="EMBL/GenBank/DDBJ databases">
        <title>Whole genomes of Flavobacteriaceae.</title>
        <authorList>
            <person name="Stine C."/>
            <person name="Li C."/>
            <person name="Tadesse D."/>
        </authorList>
    </citation>
    <scope>NUCLEOTIDE SEQUENCE [LARGE SCALE GENOMIC DNA]</scope>
    <source>
        <strain evidence="1 5">DSM 21068</strain>
    </source>
</reference>
<evidence type="ECO:0000313" key="5">
    <source>
        <dbReference type="Proteomes" id="UP000238314"/>
    </source>
</evidence>
<dbReference type="AlphaFoldDB" id="A0A1N7PDY4"/>
<dbReference type="Proteomes" id="UP000186246">
    <property type="component" value="Unassembled WGS sequence"/>
</dbReference>
<evidence type="ECO:0000313" key="2">
    <source>
        <dbReference type="EMBL" id="SIT08737.1"/>
    </source>
</evidence>
<protein>
    <submittedName>
        <fullName evidence="2">Uncharacterized protein</fullName>
    </submittedName>
</protein>
<dbReference type="EMBL" id="MUGO01000031">
    <property type="protein sequence ID" value="PQA89967.1"/>
    <property type="molecule type" value="Genomic_DNA"/>
</dbReference>
<evidence type="ECO:0000313" key="3">
    <source>
        <dbReference type="EMBL" id="SIT08973.1"/>
    </source>
</evidence>
<evidence type="ECO:0000313" key="4">
    <source>
        <dbReference type="Proteomes" id="UP000186246"/>
    </source>
</evidence>
<accession>A0A1N7PDY4</accession>
<reference evidence="4" key="3">
    <citation type="submission" date="2017-01" db="EMBL/GenBank/DDBJ databases">
        <authorList>
            <person name="Varghese N."/>
            <person name="Submissions S."/>
        </authorList>
    </citation>
    <scope>NUCLEOTIDE SEQUENCE [LARGE SCALE GENOMIC DNA]</scope>
    <source>
        <strain evidence="4">DSM 21068</strain>
    </source>
</reference>
<sequence length="165" mass="18228">MKTLLLLSFGLLTICCGTDQGESIDYTYSISNNAGQNIKLVPYINGVPEMENAITLANNEKFTKKYTYKPPGAAGFNMTGLFKATAAGSITHVGVIYNNNHINLFTVFSEQCPTCANIPNNPYPIIYNENIRNLFNISFNDEQVETYSITSEDYQNATDCGGNCY</sequence>
<dbReference type="STRING" id="551459.SAMN05421796_11326"/>
<proteinExistence type="predicted"/>
<organism evidence="2 4">
    <name type="scientific">Chryseobacterium piscicola</name>
    <dbReference type="NCBI Taxonomy" id="551459"/>
    <lineage>
        <taxon>Bacteria</taxon>
        <taxon>Pseudomonadati</taxon>
        <taxon>Bacteroidota</taxon>
        <taxon>Flavobacteriia</taxon>
        <taxon>Flavobacteriales</taxon>
        <taxon>Weeksellaceae</taxon>
        <taxon>Chryseobacterium group</taxon>
        <taxon>Chryseobacterium</taxon>
    </lineage>
</organism>
<keyword evidence="5" id="KW-1185">Reference proteome</keyword>
<dbReference type="RefSeq" id="WP_050378464.1">
    <property type="nucleotide sequence ID" value="NZ_FTOJ01000013.1"/>
</dbReference>
<gene>
    <name evidence="1" type="ORF">B0A70_15405</name>
    <name evidence="3" type="ORF">SAMN05421796_11326</name>
    <name evidence="2" type="ORF">SAMN05421796_1139</name>
</gene>
<dbReference type="OrthoDB" id="1439106at2"/>
<name>A0A1N7PDY4_9FLAO</name>
<dbReference type="Proteomes" id="UP000238314">
    <property type="component" value="Unassembled WGS sequence"/>
</dbReference>